<dbReference type="InterPro" id="IPR031322">
    <property type="entry name" value="Shikimate/glucono_kinase"/>
</dbReference>
<dbReference type="HOGENOM" id="CLU_008871_0_1_1"/>
<keyword evidence="8" id="KW-0342">GTP-binding</keyword>
<dbReference type="InterPro" id="IPR013708">
    <property type="entry name" value="Shikimate_DH-bd_N"/>
</dbReference>
<dbReference type="Pfam" id="PF01202">
    <property type="entry name" value="SKI"/>
    <property type="match status" value="1"/>
</dbReference>
<dbReference type="AlphaFoldDB" id="M2MMT4"/>
<feature type="domain" description="Quinate/shikimate 5-dehydrogenase/glutamyl-tRNA reductase" evidence="13">
    <location>
        <begin position="935"/>
        <end position="982"/>
    </location>
</feature>
<dbReference type="GeneID" id="19110529"/>
<dbReference type="PROSITE" id="PS51421">
    <property type="entry name" value="RAS"/>
    <property type="match status" value="1"/>
</dbReference>
<keyword evidence="5" id="KW-1003">Cell membrane</keyword>
<dbReference type="SMART" id="SM00173">
    <property type="entry name" value="RAS"/>
    <property type="match status" value="1"/>
</dbReference>
<accession>M2MMT4</accession>
<dbReference type="PRINTS" id="PR00449">
    <property type="entry name" value="RASTRNSFRMNG"/>
</dbReference>
<comment type="similarity">
    <text evidence="3">In the N-terminal section; belongs to the shikimate kinase family.</text>
</comment>
<dbReference type="RefSeq" id="XP_007679747.1">
    <property type="nucleotide sequence ID" value="XM_007681557.1"/>
</dbReference>
<dbReference type="GO" id="GO:0007264">
    <property type="term" value="P:small GTPase-mediated signal transduction"/>
    <property type="evidence" value="ECO:0007669"/>
    <property type="project" value="InterPro"/>
</dbReference>
<dbReference type="EMBL" id="KB445561">
    <property type="protein sequence ID" value="EMC92748.1"/>
    <property type="molecule type" value="Genomic_DNA"/>
</dbReference>
<dbReference type="Pfam" id="PF18317">
    <property type="entry name" value="SDH_C"/>
    <property type="match status" value="1"/>
</dbReference>
<dbReference type="Pfam" id="PF01488">
    <property type="entry name" value="Shikimate_DH"/>
    <property type="match status" value="1"/>
</dbReference>
<dbReference type="Pfam" id="PF08501">
    <property type="entry name" value="Shikimate_dh_N"/>
    <property type="match status" value="1"/>
</dbReference>
<dbReference type="GO" id="GO:0003924">
    <property type="term" value="F:GTPase activity"/>
    <property type="evidence" value="ECO:0007669"/>
    <property type="project" value="InterPro"/>
</dbReference>
<dbReference type="InterPro" id="IPR013785">
    <property type="entry name" value="Aldolase_TIM"/>
</dbReference>
<organism evidence="16 17">
    <name type="scientific">Baudoinia panamericana (strain UAMH 10762)</name>
    <name type="common">Angels' share fungus</name>
    <name type="synonym">Baudoinia compniacensis (strain UAMH 10762)</name>
    <dbReference type="NCBI Taxonomy" id="717646"/>
    <lineage>
        <taxon>Eukaryota</taxon>
        <taxon>Fungi</taxon>
        <taxon>Dikarya</taxon>
        <taxon>Ascomycota</taxon>
        <taxon>Pezizomycotina</taxon>
        <taxon>Dothideomycetes</taxon>
        <taxon>Dothideomycetidae</taxon>
        <taxon>Mycosphaerellales</taxon>
        <taxon>Teratosphaeriaceae</taxon>
        <taxon>Baudoinia</taxon>
    </lineage>
</organism>
<evidence type="ECO:0000256" key="5">
    <source>
        <dbReference type="ARBA" id="ARBA00022475"/>
    </source>
</evidence>
<dbReference type="SMART" id="SM00174">
    <property type="entry name" value="RHO"/>
    <property type="match status" value="1"/>
</dbReference>
<reference evidence="16 17" key="1">
    <citation type="journal article" date="2012" name="PLoS Pathog.">
        <title>Diverse lifestyles and strategies of plant pathogenesis encoded in the genomes of eighteen Dothideomycetes fungi.</title>
        <authorList>
            <person name="Ohm R.A."/>
            <person name="Feau N."/>
            <person name="Henrissat B."/>
            <person name="Schoch C.L."/>
            <person name="Horwitz B.A."/>
            <person name="Barry K.W."/>
            <person name="Condon B.J."/>
            <person name="Copeland A.C."/>
            <person name="Dhillon B."/>
            <person name="Glaser F."/>
            <person name="Hesse C.N."/>
            <person name="Kosti I."/>
            <person name="LaButti K."/>
            <person name="Lindquist E.A."/>
            <person name="Lucas S."/>
            <person name="Salamov A.A."/>
            <person name="Bradshaw R.E."/>
            <person name="Ciuffetti L."/>
            <person name="Hamelin R.C."/>
            <person name="Kema G.H.J."/>
            <person name="Lawrence C."/>
            <person name="Scott J.A."/>
            <person name="Spatafora J.W."/>
            <person name="Turgeon B.G."/>
            <person name="de Wit P.J.G.M."/>
            <person name="Zhong S."/>
            <person name="Goodwin S.B."/>
            <person name="Grigoriev I.V."/>
        </authorList>
    </citation>
    <scope>NUCLEOTIDE SEQUENCE [LARGE SCALE GENOMIC DNA]</scope>
    <source>
        <strain evidence="16 17">UAMH 10762</strain>
    </source>
</reference>
<evidence type="ECO:0000256" key="12">
    <source>
        <dbReference type="SAM" id="MobiDB-lite"/>
    </source>
</evidence>
<dbReference type="Gene3D" id="3.20.20.70">
    <property type="entry name" value="Aldolase class I"/>
    <property type="match status" value="1"/>
</dbReference>
<dbReference type="InterPro" id="IPR041121">
    <property type="entry name" value="SDH_C"/>
</dbReference>
<evidence type="ECO:0000256" key="3">
    <source>
        <dbReference type="ARBA" id="ARBA00009349"/>
    </source>
</evidence>
<dbReference type="Proteomes" id="UP000011761">
    <property type="component" value="Unassembled WGS sequence"/>
</dbReference>
<dbReference type="eggNOG" id="KOG0692">
    <property type="taxonomic scope" value="Eukaryota"/>
</dbReference>
<comment type="subcellular location">
    <subcellularLocation>
        <location evidence="1">Cell membrane</location>
        <topology evidence="1">Lipid-anchor</topology>
    </subcellularLocation>
</comment>
<dbReference type="FunFam" id="3.40.50.300:FF:000573">
    <property type="entry name" value="RHO family GTPase Rho2"/>
    <property type="match status" value="1"/>
</dbReference>
<keyword evidence="7" id="KW-0547">Nucleotide-binding</keyword>
<dbReference type="STRING" id="717646.M2MMT4"/>
<keyword evidence="11" id="KW-0636">Prenylation</keyword>
<evidence type="ECO:0000256" key="2">
    <source>
        <dbReference type="ARBA" id="ARBA00006477"/>
    </source>
</evidence>
<dbReference type="Gene3D" id="3.40.50.300">
    <property type="entry name" value="P-loop containing nucleotide triphosphate hydrolases"/>
    <property type="match status" value="2"/>
</dbReference>
<dbReference type="GO" id="GO:0004764">
    <property type="term" value="F:shikimate 3-dehydrogenase (NADP+) activity"/>
    <property type="evidence" value="ECO:0007669"/>
    <property type="project" value="InterPro"/>
</dbReference>
<name>M2MMT4_BAUPA</name>
<evidence type="ECO:0000256" key="7">
    <source>
        <dbReference type="ARBA" id="ARBA00022741"/>
    </source>
</evidence>
<evidence type="ECO:0000256" key="6">
    <source>
        <dbReference type="ARBA" id="ARBA00022481"/>
    </source>
</evidence>
<dbReference type="GO" id="GO:0003855">
    <property type="term" value="F:3-dehydroquinate dehydratase activity"/>
    <property type="evidence" value="ECO:0007669"/>
    <property type="project" value="InterPro"/>
</dbReference>
<keyword evidence="10" id="KW-0449">Lipoprotein</keyword>
<gene>
    <name evidence="16" type="ORF">BAUCODRAFT_27095</name>
</gene>
<dbReference type="eggNOG" id="KOG0393">
    <property type="taxonomic scope" value="Eukaryota"/>
</dbReference>
<evidence type="ECO:0000256" key="10">
    <source>
        <dbReference type="ARBA" id="ARBA00023288"/>
    </source>
</evidence>
<proteinExistence type="inferred from homology"/>
<dbReference type="Pfam" id="PF00071">
    <property type="entry name" value="Ras"/>
    <property type="match status" value="1"/>
</dbReference>
<dbReference type="SUPFAM" id="SSF53223">
    <property type="entry name" value="Aminoacid dehydrogenase-like, N-terminal domain"/>
    <property type="match status" value="1"/>
</dbReference>
<evidence type="ECO:0000259" key="14">
    <source>
        <dbReference type="Pfam" id="PF08501"/>
    </source>
</evidence>
<feature type="compositionally biased region" description="Polar residues" evidence="12">
    <location>
        <begin position="296"/>
        <end position="310"/>
    </location>
</feature>
<feature type="domain" description="Shikimate dehydrogenase substrate binding N-terminal" evidence="14">
    <location>
        <begin position="797"/>
        <end position="877"/>
    </location>
</feature>
<dbReference type="InterPro" id="IPR001381">
    <property type="entry name" value="DHquinase_I"/>
</dbReference>
<dbReference type="InterPro" id="IPR046346">
    <property type="entry name" value="Aminoacid_DH-like_N_sf"/>
</dbReference>
<evidence type="ECO:0000256" key="11">
    <source>
        <dbReference type="ARBA" id="ARBA00023289"/>
    </source>
</evidence>
<dbReference type="GO" id="GO:0005525">
    <property type="term" value="F:GTP binding"/>
    <property type="evidence" value="ECO:0007669"/>
    <property type="project" value="UniProtKB-KW"/>
</dbReference>
<evidence type="ECO:0000259" key="13">
    <source>
        <dbReference type="Pfam" id="PF01488"/>
    </source>
</evidence>
<dbReference type="InterPro" id="IPR003578">
    <property type="entry name" value="Small_GTPase_Rho"/>
</dbReference>
<feature type="domain" description="SDH C-terminal" evidence="15">
    <location>
        <begin position="1081"/>
        <end position="1110"/>
    </location>
</feature>
<evidence type="ECO:0000256" key="8">
    <source>
        <dbReference type="ARBA" id="ARBA00023134"/>
    </source>
</evidence>
<dbReference type="InterPro" id="IPR006151">
    <property type="entry name" value="Shikm_DH/Glu-tRNA_Rdtase"/>
</dbReference>
<sequence>MAQQDQQVIRRKLVIIGDGACGKTSLLSVFTLGYFPTRYVPTVFENYVTDCRVDGKSVQLALWDTAGQEDYERLRPLAYSQAHVILIAFSVSSPDSLHNITTKWHPEVLERCPGVPIILVGLKKDLRDDPVAQEEMRKKSEKFLTYEEGEDVRRRIGAKKYLECSSLTGEGVDDVFEAATRQSLLSGDRKGDKGGSEAHDVSLLAAMAQRASCTYSVWSSTALVYTEGVKHCEEFDGSAVRNIQSEKDGSQPRERMSNVFRQHYVLGHASNEMTTVHAGLKRSFDHFSDVDGRKSTPASHSSHETTPTSRQLLENNQAINATKVCDVSTQDWTQLPRHVDFSGNASIVLIGVRGVGKSSLGVLAATAYGRRLVETEKVFAEATGTNPQAFRKLHGVSEYRRRHREVLNHTLKVYDQGAVIVCSFLDLEDHGAVLLRDYAKNHPVVHITRDVAGIQAYLQVWSFEHVQQLLQSSGPLLRSCANFEYFNLSHINASPELYGGDSKVKPSGLFLTLKSAERDFLRFLRSVIGEYKHAASHWTLYPLSQIPLHERAYTLCSQVTVSDVLDEDVDLDEVVVGADAVELLVGSSYSKGHSLAELDALRVAEAFARLRQASILPIVLTVIDMNGPLHSPVTALVHYSFRLAPDYCTIPVECDGQKIRSLISSKGQTKVIVSAQIEPLPEGGWSDRAASAFQSRIAGLGADIAKVTMSARSVTDCWAVNTFREKASLSSTKTKLMVYLTHKEGRLSRCFNPIMTPIKPASSRFKRTGREDDTLTVRDVLTVFFASGLYSPLHFMIYGASVSFSLSPAMFNAAFAAYGMTHQYGTHSSPTLDDFEKLSKEHRFGGAAVVQPYKTGIVPLMDGLSSHAKAIGAVNTIIPVRQLNEDGSIPDQASLLQQMNRSGPVKALYGENTDWIGIRVCLRRGLSHANSVRPQTTALVCGAGGHARNSIYAMLSCGVRNIFICNRTLSRAHALADHYNQLLEEQSMAGLDPEDAPHSRVRVIESFTSTWPKNFRQPSMIVSSIPTQLSDGSPIDFALPDAWLRSPTGGVVIELAYHPMVTPIVRQMRALARRGWIFMDGFDVLPEQAFSQFEFLTGRRAPQKLMRQQVINRYRQEQESLAASVNMDPNPPAT</sequence>
<dbReference type="OMA" id="AVYSMIH"/>
<comment type="similarity">
    <text evidence="2">In the 2nd section; belongs to the type-I 3-dehydroquinase family.</text>
</comment>
<dbReference type="GO" id="GO:0007163">
    <property type="term" value="P:establishment or maintenance of cell polarity"/>
    <property type="evidence" value="ECO:0007669"/>
    <property type="project" value="UniProtKB-ARBA"/>
</dbReference>
<evidence type="ECO:0000256" key="1">
    <source>
        <dbReference type="ARBA" id="ARBA00004193"/>
    </source>
</evidence>
<dbReference type="PROSITE" id="PS51419">
    <property type="entry name" value="RAB"/>
    <property type="match status" value="1"/>
</dbReference>
<evidence type="ECO:0000313" key="17">
    <source>
        <dbReference type="Proteomes" id="UP000011761"/>
    </source>
</evidence>
<evidence type="ECO:0000259" key="15">
    <source>
        <dbReference type="Pfam" id="PF18317"/>
    </source>
</evidence>
<dbReference type="Gene3D" id="3.40.50.720">
    <property type="entry name" value="NAD(P)-binding Rossmann-like Domain"/>
    <property type="match status" value="1"/>
</dbReference>
<dbReference type="SUPFAM" id="SSF52540">
    <property type="entry name" value="P-loop containing nucleoside triphosphate hydrolases"/>
    <property type="match status" value="2"/>
</dbReference>
<dbReference type="SUPFAM" id="SSF51569">
    <property type="entry name" value="Aldolase"/>
    <property type="match status" value="1"/>
</dbReference>
<comment type="similarity">
    <text evidence="4">Belongs to the small GTPase superfamily. Rho family.</text>
</comment>
<dbReference type="NCBIfam" id="TIGR00231">
    <property type="entry name" value="small_GTP"/>
    <property type="match status" value="1"/>
</dbReference>
<dbReference type="InterPro" id="IPR036291">
    <property type="entry name" value="NAD(P)-bd_dom_sf"/>
</dbReference>
<dbReference type="SMART" id="SM00175">
    <property type="entry name" value="RAB"/>
    <property type="match status" value="1"/>
</dbReference>
<dbReference type="InterPro" id="IPR005225">
    <property type="entry name" value="Small_GTP-bd"/>
</dbReference>
<dbReference type="InterPro" id="IPR027417">
    <property type="entry name" value="P-loop_NTPase"/>
</dbReference>
<dbReference type="PROSITE" id="PS51420">
    <property type="entry name" value="RHO"/>
    <property type="match status" value="1"/>
</dbReference>
<dbReference type="SUPFAM" id="SSF51735">
    <property type="entry name" value="NAD(P)-binding Rossmann-fold domains"/>
    <property type="match status" value="1"/>
</dbReference>
<evidence type="ECO:0000256" key="4">
    <source>
        <dbReference type="ARBA" id="ARBA00010142"/>
    </source>
</evidence>
<keyword evidence="9" id="KW-0472">Membrane</keyword>
<dbReference type="Pfam" id="PF01487">
    <property type="entry name" value="DHquinase_I"/>
    <property type="match status" value="1"/>
</dbReference>
<feature type="region of interest" description="Disordered" evidence="12">
    <location>
        <begin position="289"/>
        <end position="310"/>
    </location>
</feature>
<dbReference type="CDD" id="cd01065">
    <property type="entry name" value="NAD_bind_Shikimate_DH"/>
    <property type="match status" value="1"/>
</dbReference>
<evidence type="ECO:0000313" key="16">
    <source>
        <dbReference type="EMBL" id="EMC92748.1"/>
    </source>
</evidence>
<dbReference type="PANTHER" id="PTHR24072">
    <property type="entry name" value="RHO FAMILY GTPASE"/>
    <property type="match status" value="1"/>
</dbReference>
<dbReference type="InterPro" id="IPR001806">
    <property type="entry name" value="Small_GTPase"/>
</dbReference>
<dbReference type="Gene3D" id="3.40.50.10860">
    <property type="entry name" value="Leucine Dehydrogenase, chain A, domain 1"/>
    <property type="match status" value="1"/>
</dbReference>
<dbReference type="KEGG" id="bcom:BAUCODRAFT_27095"/>
<dbReference type="OrthoDB" id="4415835at2759"/>
<dbReference type="FunFam" id="3.40.50.720:FF:000386">
    <property type="entry name" value="Quinate repressor protein"/>
    <property type="match status" value="1"/>
</dbReference>
<dbReference type="GO" id="GO:0005886">
    <property type="term" value="C:plasma membrane"/>
    <property type="evidence" value="ECO:0007669"/>
    <property type="project" value="UniProtKB-SubCell"/>
</dbReference>
<keyword evidence="17" id="KW-1185">Reference proteome</keyword>
<keyword evidence="6" id="KW-0488">Methylation</keyword>
<protein>
    <submittedName>
        <fullName evidence="16">Uncharacterized protein</fullName>
    </submittedName>
</protein>
<dbReference type="SMART" id="SM00176">
    <property type="entry name" value="RAN"/>
    <property type="match status" value="1"/>
</dbReference>
<evidence type="ECO:0000256" key="9">
    <source>
        <dbReference type="ARBA" id="ARBA00023136"/>
    </source>
</evidence>